<keyword evidence="1" id="KW-0812">Transmembrane</keyword>
<gene>
    <name evidence="2" type="ORF">BDA99DRAFT_531268</name>
</gene>
<keyword evidence="1" id="KW-0472">Membrane</keyword>
<evidence type="ECO:0000313" key="2">
    <source>
        <dbReference type="EMBL" id="KAI9278518.1"/>
    </source>
</evidence>
<feature type="transmembrane region" description="Helical" evidence="1">
    <location>
        <begin position="77"/>
        <end position="95"/>
    </location>
</feature>
<organism evidence="2 3">
    <name type="scientific">Phascolomyces articulosus</name>
    <dbReference type="NCBI Taxonomy" id="60185"/>
    <lineage>
        <taxon>Eukaryota</taxon>
        <taxon>Fungi</taxon>
        <taxon>Fungi incertae sedis</taxon>
        <taxon>Mucoromycota</taxon>
        <taxon>Mucoromycotina</taxon>
        <taxon>Mucoromycetes</taxon>
        <taxon>Mucorales</taxon>
        <taxon>Lichtheimiaceae</taxon>
        <taxon>Phascolomyces</taxon>
    </lineage>
</organism>
<reference evidence="2" key="2">
    <citation type="submission" date="2023-02" db="EMBL/GenBank/DDBJ databases">
        <authorList>
            <consortium name="DOE Joint Genome Institute"/>
            <person name="Mondo S.J."/>
            <person name="Chang Y."/>
            <person name="Wang Y."/>
            <person name="Ahrendt S."/>
            <person name="Andreopoulos W."/>
            <person name="Barry K."/>
            <person name="Beard J."/>
            <person name="Benny G.L."/>
            <person name="Blankenship S."/>
            <person name="Bonito G."/>
            <person name="Cuomo C."/>
            <person name="Desiro A."/>
            <person name="Gervers K.A."/>
            <person name="Hundley H."/>
            <person name="Kuo A."/>
            <person name="LaButti K."/>
            <person name="Lang B.F."/>
            <person name="Lipzen A."/>
            <person name="O'Donnell K."/>
            <person name="Pangilinan J."/>
            <person name="Reynolds N."/>
            <person name="Sandor L."/>
            <person name="Smith M.W."/>
            <person name="Tsang A."/>
            <person name="Grigoriev I.V."/>
            <person name="Stajich J.E."/>
            <person name="Spatafora J.W."/>
        </authorList>
    </citation>
    <scope>NUCLEOTIDE SEQUENCE</scope>
    <source>
        <strain evidence="2">RSA 2281</strain>
    </source>
</reference>
<dbReference type="EMBL" id="JAIXMP010000001">
    <property type="protein sequence ID" value="KAI9278518.1"/>
    <property type="molecule type" value="Genomic_DNA"/>
</dbReference>
<evidence type="ECO:0000256" key="1">
    <source>
        <dbReference type="SAM" id="Phobius"/>
    </source>
</evidence>
<comment type="caution">
    <text evidence="2">The sequence shown here is derived from an EMBL/GenBank/DDBJ whole genome shotgun (WGS) entry which is preliminary data.</text>
</comment>
<accession>A0AAD5PKT7</accession>
<evidence type="ECO:0000313" key="3">
    <source>
        <dbReference type="Proteomes" id="UP001209540"/>
    </source>
</evidence>
<sequence>MSRSQYDVVFLYVKLALSIGKKKIKSLIPIEDIWIILPEDTLHIQTSIFESARMSCHADLKNKCHKKKAVEEYIFDVYNFLLFLIYINFVFYVYTSKKKLLNWTKHIYLYLLNKVDYRNLDSVKYVVQKKVKEGADKLEKDLHLCDVISQFKRKMILSMTLVYHDLSSDKE</sequence>
<dbReference type="AlphaFoldDB" id="A0AAD5PKT7"/>
<protein>
    <submittedName>
        <fullName evidence="2">Uncharacterized protein</fullName>
    </submittedName>
</protein>
<reference evidence="2" key="1">
    <citation type="journal article" date="2022" name="IScience">
        <title>Evolution of zygomycete secretomes and the origins of terrestrial fungal ecologies.</title>
        <authorList>
            <person name="Chang Y."/>
            <person name="Wang Y."/>
            <person name="Mondo S."/>
            <person name="Ahrendt S."/>
            <person name="Andreopoulos W."/>
            <person name="Barry K."/>
            <person name="Beard J."/>
            <person name="Benny G.L."/>
            <person name="Blankenship S."/>
            <person name="Bonito G."/>
            <person name="Cuomo C."/>
            <person name="Desiro A."/>
            <person name="Gervers K.A."/>
            <person name="Hundley H."/>
            <person name="Kuo A."/>
            <person name="LaButti K."/>
            <person name="Lang B.F."/>
            <person name="Lipzen A."/>
            <person name="O'Donnell K."/>
            <person name="Pangilinan J."/>
            <person name="Reynolds N."/>
            <person name="Sandor L."/>
            <person name="Smith M.E."/>
            <person name="Tsang A."/>
            <person name="Grigoriev I.V."/>
            <person name="Stajich J.E."/>
            <person name="Spatafora J.W."/>
        </authorList>
    </citation>
    <scope>NUCLEOTIDE SEQUENCE</scope>
    <source>
        <strain evidence="2">RSA 2281</strain>
    </source>
</reference>
<keyword evidence="1" id="KW-1133">Transmembrane helix</keyword>
<keyword evidence="3" id="KW-1185">Reference proteome</keyword>
<proteinExistence type="predicted"/>
<dbReference type="Proteomes" id="UP001209540">
    <property type="component" value="Unassembled WGS sequence"/>
</dbReference>
<name>A0AAD5PKT7_9FUNG</name>